<keyword evidence="5" id="KW-0732">Signal</keyword>
<gene>
    <name evidence="11" type="primary">LCN12</name>
</gene>
<evidence type="ECO:0000256" key="8">
    <source>
        <dbReference type="SAM" id="MobiDB-lite"/>
    </source>
</evidence>
<dbReference type="GO" id="GO:0036094">
    <property type="term" value="F:small molecule binding"/>
    <property type="evidence" value="ECO:0007669"/>
    <property type="project" value="InterPro"/>
</dbReference>
<comment type="similarity">
    <text evidence="2">Belongs to the calycin superfamily. Lipocalin family.</text>
</comment>
<keyword evidence="6" id="KW-1015">Disulfide bond</keyword>
<feature type="region of interest" description="Disordered" evidence="8">
    <location>
        <begin position="251"/>
        <end position="302"/>
    </location>
</feature>
<dbReference type="Pfam" id="PF00061">
    <property type="entry name" value="Lipocalin"/>
    <property type="match status" value="1"/>
</dbReference>
<feature type="compositionally biased region" description="Low complexity" evidence="8">
    <location>
        <begin position="89"/>
        <end position="105"/>
    </location>
</feature>
<name>A0A8U0NUT9_MUSPF</name>
<evidence type="ECO:0000256" key="2">
    <source>
        <dbReference type="ARBA" id="ARBA00006889"/>
    </source>
</evidence>
<accession>A0A8U0NUT9</accession>
<protein>
    <submittedName>
        <fullName evidence="11">Epididymal-specific lipocalin-12 isoform X1</fullName>
    </submittedName>
</protein>
<keyword evidence="7" id="KW-0325">Glycoprotein</keyword>
<dbReference type="AlphaFoldDB" id="A0A8U0NUT9"/>
<organism evidence="10 11">
    <name type="scientific">Mustela putorius furo</name>
    <name type="common">European domestic ferret</name>
    <name type="synonym">Mustela furo</name>
    <dbReference type="NCBI Taxonomy" id="9669"/>
    <lineage>
        <taxon>Eukaryota</taxon>
        <taxon>Metazoa</taxon>
        <taxon>Chordata</taxon>
        <taxon>Craniata</taxon>
        <taxon>Vertebrata</taxon>
        <taxon>Euteleostomi</taxon>
        <taxon>Mammalia</taxon>
        <taxon>Eutheria</taxon>
        <taxon>Laurasiatheria</taxon>
        <taxon>Carnivora</taxon>
        <taxon>Caniformia</taxon>
        <taxon>Musteloidea</taxon>
        <taxon>Mustelidae</taxon>
        <taxon>Mustelinae</taxon>
        <taxon>Mustela</taxon>
    </lineage>
</organism>
<keyword evidence="10" id="KW-1185">Reference proteome</keyword>
<proteinExistence type="inferred from homology"/>
<evidence type="ECO:0000256" key="7">
    <source>
        <dbReference type="ARBA" id="ARBA00023180"/>
    </source>
</evidence>
<dbReference type="InterPro" id="IPR002345">
    <property type="entry name" value="Lipocalin"/>
</dbReference>
<dbReference type="PANTHER" id="PTHR11430">
    <property type="entry name" value="LIPOCALIN"/>
    <property type="match status" value="1"/>
</dbReference>
<feature type="region of interest" description="Disordered" evidence="8">
    <location>
        <begin position="325"/>
        <end position="389"/>
    </location>
</feature>
<dbReference type="Gene3D" id="2.40.128.20">
    <property type="match status" value="1"/>
</dbReference>
<reference evidence="11" key="1">
    <citation type="submission" date="2025-08" db="UniProtKB">
        <authorList>
            <consortium name="RefSeq"/>
        </authorList>
    </citation>
    <scope>IDENTIFICATION</scope>
    <source>
        <tissue evidence="11">Brain</tissue>
    </source>
</reference>
<dbReference type="InterPro" id="IPR012674">
    <property type="entry name" value="Calycin"/>
</dbReference>
<evidence type="ECO:0000256" key="4">
    <source>
        <dbReference type="ARBA" id="ARBA00022525"/>
    </source>
</evidence>
<evidence type="ECO:0000256" key="1">
    <source>
        <dbReference type="ARBA" id="ARBA00004613"/>
    </source>
</evidence>
<sequence length="389" mass="41331">MERSALHLVAGRLLRQGPDREAPPAWGTGKGFQRGLELGDFGLRKRGAETSLGASGPSKHPQPLHFLPVSLGWDPDAPRLWRAGSQEGPAPAQSAAKPSAATSSASSEKFQGEWFVVGLAGSTHRKMDRFLLNPFTAVFEQNKNSRLEVSYAMIRGRRCVSWSYVLIPAAKPGAFSVDSREEPEEVQVYDTDYSVFALMLFRRQSGGQSVLRVTLLCAGPVGRQRRLPGPDRVVTPAGNLLKVDAAPPRKASPLLAARNKGSVSGSSRVCQRDLGGVGASRGGPSEHTHAHPCPPGPSAASSLLRSVSAGHCGSLRVPSVLPAWPPETRVHRPPHLPSPQSPGTAMRGAAGGPEEEQRRHSCPGLEGGGGLGREVWLPVVGGRPDPHRV</sequence>
<dbReference type="PRINTS" id="PR01275">
    <property type="entry name" value="NGELATINASE"/>
</dbReference>
<dbReference type="Proteomes" id="UP000000715">
    <property type="component" value="Unplaced"/>
</dbReference>
<dbReference type="RefSeq" id="XP_012913950.1">
    <property type="nucleotide sequence ID" value="XM_013058496.2"/>
</dbReference>
<evidence type="ECO:0000259" key="9">
    <source>
        <dbReference type="Pfam" id="PF00061"/>
    </source>
</evidence>
<dbReference type="InterPro" id="IPR000566">
    <property type="entry name" value="Lipocln_cytosolic_FA-bd_dom"/>
</dbReference>
<evidence type="ECO:0000256" key="6">
    <source>
        <dbReference type="ARBA" id="ARBA00023157"/>
    </source>
</evidence>
<feature type="region of interest" description="Disordered" evidence="8">
    <location>
        <begin position="48"/>
        <end position="105"/>
    </location>
</feature>
<keyword evidence="3" id="KW-0813">Transport</keyword>
<feature type="domain" description="Lipocalin/cytosolic fatty-acid binding" evidence="9">
    <location>
        <begin position="111"/>
        <end position="210"/>
    </location>
</feature>
<comment type="subcellular location">
    <subcellularLocation>
        <location evidence="1">Secreted</location>
    </subcellularLocation>
</comment>
<dbReference type="CTD" id="286256"/>
<evidence type="ECO:0000256" key="5">
    <source>
        <dbReference type="ARBA" id="ARBA00022729"/>
    </source>
</evidence>
<dbReference type="GO" id="GO:0005615">
    <property type="term" value="C:extracellular space"/>
    <property type="evidence" value="ECO:0007669"/>
    <property type="project" value="TreeGrafter"/>
</dbReference>
<dbReference type="KEGG" id="mpuf:101680789"/>
<dbReference type="PANTHER" id="PTHR11430:SF12">
    <property type="entry name" value="EPIDIDYMAL-SPECIFIC LIPOCALIN-12"/>
    <property type="match status" value="1"/>
</dbReference>
<dbReference type="GeneID" id="101680789"/>
<evidence type="ECO:0000313" key="10">
    <source>
        <dbReference type="Proteomes" id="UP000000715"/>
    </source>
</evidence>
<evidence type="ECO:0000256" key="3">
    <source>
        <dbReference type="ARBA" id="ARBA00022448"/>
    </source>
</evidence>
<dbReference type="SUPFAM" id="SSF50814">
    <property type="entry name" value="Lipocalins"/>
    <property type="match status" value="1"/>
</dbReference>
<dbReference type="OrthoDB" id="9664333at2759"/>
<dbReference type="InterPro" id="IPR003087">
    <property type="entry name" value="LCN2/LCN12"/>
</dbReference>
<keyword evidence="4" id="KW-0964">Secreted</keyword>
<evidence type="ECO:0000313" key="11">
    <source>
        <dbReference type="RefSeq" id="XP_012913950.1"/>
    </source>
</evidence>